<feature type="domain" description="Quinolinate phosphoribosyl transferase C-terminal" evidence="2">
    <location>
        <begin position="129"/>
        <end position="215"/>
    </location>
</feature>
<evidence type="ECO:0000256" key="1">
    <source>
        <dbReference type="ARBA" id="ARBA00022679"/>
    </source>
</evidence>
<proteinExistence type="predicted"/>
<feature type="domain" description="Quinolinate phosphoribosyl transferase N-terminal" evidence="3">
    <location>
        <begin position="37"/>
        <end position="126"/>
    </location>
</feature>
<dbReference type="InterPro" id="IPR013785">
    <property type="entry name" value="Aldolase_TIM"/>
</dbReference>
<dbReference type="Pfam" id="PF02749">
    <property type="entry name" value="QRPTase_N"/>
    <property type="match status" value="1"/>
</dbReference>
<protein>
    <recommendedName>
        <fullName evidence="5">Nicotinate phosphoribosyltransferase</fullName>
    </recommendedName>
</protein>
<dbReference type="InterPro" id="IPR002638">
    <property type="entry name" value="Quinolinate_PRibosylTrfase_C"/>
</dbReference>
<dbReference type="InterPro" id="IPR036068">
    <property type="entry name" value="Nicotinate_pribotase-like_C"/>
</dbReference>
<dbReference type="InterPro" id="IPR037128">
    <property type="entry name" value="Quinolinate_PRibosylTase_N_sf"/>
</dbReference>
<evidence type="ECO:0000313" key="4">
    <source>
        <dbReference type="EMBL" id="GAI38286.1"/>
    </source>
</evidence>
<dbReference type="GO" id="GO:0009435">
    <property type="term" value="P:NAD+ biosynthetic process"/>
    <property type="evidence" value="ECO:0007669"/>
    <property type="project" value="InterPro"/>
</dbReference>
<dbReference type="InterPro" id="IPR053190">
    <property type="entry name" value="NAPRTase-like"/>
</dbReference>
<dbReference type="PANTHER" id="PTHR43202:SF1">
    <property type="entry name" value="NICOTINATE PHOSPHORIBOSYLTRANSFERASE"/>
    <property type="match status" value="1"/>
</dbReference>
<dbReference type="InterPro" id="IPR022412">
    <property type="entry name" value="Quinolinate_PRibosylTrfase_N"/>
</dbReference>
<dbReference type="PANTHER" id="PTHR43202">
    <property type="entry name" value="NICOTINATE-NUCLEOTIDE PYROPHOSPHORYLASE"/>
    <property type="match status" value="1"/>
</dbReference>
<gene>
    <name evidence="4" type="ORF">S06H3_38650</name>
</gene>
<keyword evidence="1" id="KW-0808">Transferase</keyword>
<evidence type="ECO:0000259" key="2">
    <source>
        <dbReference type="Pfam" id="PF01729"/>
    </source>
</evidence>
<reference evidence="4" key="1">
    <citation type="journal article" date="2014" name="Front. Microbiol.">
        <title>High frequency of phylogenetically diverse reductive dehalogenase-homologous genes in deep subseafloor sedimentary metagenomes.</title>
        <authorList>
            <person name="Kawai M."/>
            <person name="Futagami T."/>
            <person name="Toyoda A."/>
            <person name="Takaki Y."/>
            <person name="Nishi S."/>
            <person name="Hori S."/>
            <person name="Arai W."/>
            <person name="Tsubouchi T."/>
            <person name="Morono Y."/>
            <person name="Uchiyama I."/>
            <person name="Ito T."/>
            <person name="Fujiyama A."/>
            <person name="Inagaki F."/>
            <person name="Takami H."/>
        </authorList>
    </citation>
    <scope>NUCLEOTIDE SEQUENCE</scope>
    <source>
        <strain evidence="4">Expedition CK06-06</strain>
    </source>
</reference>
<dbReference type="SUPFAM" id="SSF51690">
    <property type="entry name" value="Nicotinate/Quinolinate PRTase C-terminal domain-like"/>
    <property type="match status" value="1"/>
</dbReference>
<name>X1P742_9ZZZZ</name>
<dbReference type="NCBIfam" id="NF006415">
    <property type="entry name" value="PRK08662.1"/>
    <property type="match status" value="1"/>
</dbReference>
<dbReference type="AlphaFoldDB" id="X1P742"/>
<evidence type="ECO:0000259" key="3">
    <source>
        <dbReference type="Pfam" id="PF02749"/>
    </source>
</evidence>
<sequence>MNKPISSVNEIKNYSIKSNRKFFSATHEEIEKGLTTDIYFVRAQEILRYLRLENTIVTAEIFPRKDGVFAGVQEVCNLLKDKKIKLWSLEEGERFKFKDTVVRIEGPYSEFGVFETVILGILASSSAWATAARKCKDAAGAKKVVCFGSRHIHPAVAPVMERSALIGGVDGASCILGAKLSGKKPQGTIPHTVMIISGDTIKAAQAYNVCMPKDVPRIIL</sequence>
<evidence type="ECO:0008006" key="5">
    <source>
        <dbReference type="Google" id="ProtNLM"/>
    </source>
</evidence>
<organism evidence="4">
    <name type="scientific">marine sediment metagenome</name>
    <dbReference type="NCBI Taxonomy" id="412755"/>
    <lineage>
        <taxon>unclassified sequences</taxon>
        <taxon>metagenomes</taxon>
        <taxon>ecological metagenomes</taxon>
    </lineage>
</organism>
<dbReference type="SUPFAM" id="SSF54675">
    <property type="entry name" value="Nicotinate/Quinolinate PRTase N-terminal domain-like"/>
    <property type="match status" value="1"/>
</dbReference>
<dbReference type="Pfam" id="PF01729">
    <property type="entry name" value="QRPTase_C"/>
    <property type="match status" value="1"/>
</dbReference>
<dbReference type="GO" id="GO:0004514">
    <property type="term" value="F:nicotinate-nucleotide diphosphorylase (carboxylating) activity"/>
    <property type="evidence" value="ECO:0007669"/>
    <property type="project" value="InterPro"/>
</dbReference>
<comment type="caution">
    <text evidence="4">The sequence shown here is derived from an EMBL/GenBank/DDBJ whole genome shotgun (WGS) entry which is preliminary data.</text>
</comment>
<dbReference type="Gene3D" id="3.90.1170.20">
    <property type="entry name" value="Quinolinate phosphoribosyl transferase, N-terminal domain"/>
    <property type="match status" value="1"/>
</dbReference>
<dbReference type="Gene3D" id="3.20.20.70">
    <property type="entry name" value="Aldolase class I"/>
    <property type="match status" value="1"/>
</dbReference>
<accession>X1P742</accession>
<dbReference type="EMBL" id="BARV01023571">
    <property type="protein sequence ID" value="GAI38286.1"/>
    <property type="molecule type" value="Genomic_DNA"/>
</dbReference>
<feature type="non-terminal residue" evidence="4">
    <location>
        <position position="220"/>
    </location>
</feature>